<sequence length="330" mass="35025">MRTQHAVRGGQRRGGRRVALATLPVAALVLMTACGSEEEPEVQAPPTSADEPTDSESTTEPAEETDNVTTNDDDAPVTADPQPTAVDPAPTTEEPTTEAPTTEEPTTEEPPEEGAGDAEAFAQEYIDLVASGDAAGAYGMLSPEAMVYYPDQTVFEENGIADFSEDLANAGDEPSFHIRPAYEETHDSAQVVSLLGFDEASGEPWAHTFAIRKLDGASWVVDQEITPSTGQNRLNWLNPGIQEGVSEWQVNPDQPMSFALLKNGGPNTAVTASINDGDGVQLTERPTDGAVMYDLTDAELTEGYSIIAASWVAEDAPFVHTSATPAGWSN</sequence>
<reference evidence="2" key="1">
    <citation type="submission" date="2022-06" db="EMBL/GenBank/DDBJ databases">
        <title>Ornithinimicrobium HY1793.</title>
        <authorList>
            <person name="Huang Y."/>
        </authorList>
    </citation>
    <scope>NUCLEOTIDE SEQUENCE</scope>
    <source>
        <strain evidence="2">HY1793</strain>
    </source>
</reference>
<name>A0ABY4YRH1_9MICO</name>
<evidence type="ECO:0000313" key="3">
    <source>
        <dbReference type="Proteomes" id="UP001056455"/>
    </source>
</evidence>
<feature type="region of interest" description="Disordered" evidence="1">
    <location>
        <begin position="34"/>
        <end position="115"/>
    </location>
</feature>
<dbReference type="PROSITE" id="PS51257">
    <property type="entry name" value="PROKAR_LIPOPROTEIN"/>
    <property type="match status" value="1"/>
</dbReference>
<accession>A0ABY4YRH1</accession>
<dbReference type="Proteomes" id="UP001056455">
    <property type="component" value="Chromosome"/>
</dbReference>
<dbReference type="RefSeq" id="WP_252592270.1">
    <property type="nucleotide sequence ID" value="NZ_CP099489.1"/>
</dbReference>
<evidence type="ECO:0000313" key="2">
    <source>
        <dbReference type="EMBL" id="USQ79298.1"/>
    </source>
</evidence>
<feature type="compositionally biased region" description="Low complexity" evidence="1">
    <location>
        <begin position="76"/>
        <end position="104"/>
    </location>
</feature>
<keyword evidence="3" id="KW-1185">Reference proteome</keyword>
<organism evidence="2 3">
    <name type="scientific">Ornithinimicrobium faecis</name>
    <dbReference type="NCBI Taxonomy" id="2934158"/>
    <lineage>
        <taxon>Bacteria</taxon>
        <taxon>Bacillati</taxon>
        <taxon>Actinomycetota</taxon>
        <taxon>Actinomycetes</taxon>
        <taxon>Micrococcales</taxon>
        <taxon>Ornithinimicrobiaceae</taxon>
        <taxon>Ornithinimicrobium</taxon>
    </lineage>
</organism>
<evidence type="ECO:0008006" key="4">
    <source>
        <dbReference type="Google" id="ProtNLM"/>
    </source>
</evidence>
<feature type="compositionally biased region" description="Acidic residues" evidence="1">
    <location>
        <begin position="61"/>
        <end position="75"/>
    </location>
</feature>
<proteinExistence type="predicted"/>
<protein>
    <recommendedName>
        <fullName evidence="4">DUF4440 domain-containing protein</fullName>
    </recommendedName>
</protein>
<evidence type="ECO:0000256" key="1">
    <source>
        <dbReference type="SAM" id="MobiDB-lite"/>
    </source>
</evidence>
<dbReference type="SUPFAM" id="SSF54427">
    <property type="entry name" value="NTF2-like"/>
    <property type="match status" value="1"/>
</dbReference>
<gene>
    <name evidence="2" type="ORF">NF556_17050</name>
</gene>
<feature type="compositionally biased region" description="Acidic residues" evidence="1">
    <location>
        <begin position="105"/>
        <end position="115"/>
    </location>
</feature>
<dbReference type="EMBL" id="CP099489">
    <property type="protein sequence ID" value="USQ79298.1"/>
    <property type="molecule type" value="Genomic_DNA"/>
</dbReference>
<dbReference type="InterPro" id="IPR032710">
    <property type="entry name" value="NTF2-like_dom_sf"/>
</dbReference>